<feature type="domain" description="Aconitase A/isopropylmalate dehydratase small subunit swivel" evidence="6">
    <location>
        <begin position="88"/>
        <end position="136"/>
    </location>
</feature>
<accession>A0ABZ2K163</accession>
<evidence type="ECO:0000313" key="7">
    <source>
        <dbReference type="EMBL" id="WXA92476.1"/>
    </source>
</evidence>
<dbReference type="Gene3D" id="3.20.19.10">
    <property type="entry name" value="Aconitase, domain 4"/>
    <property type="match status" value="1"/>
</dbReference>
<dbReference type="InterPro" id="IPR015928">
    <property type="entry name" value="Aconitase/3IPM_dehydase_swvl"/>
</dbReference>
<gene>
    <name evidence="7" type="ORF">LZC95_39255</name>
</gene>
<keyword evidence="3" id="KW-0411">Iron-sulfur</keyword>
<dbReference type="PANTHER" id="PTHR43822">
    <property type="entry name" value="HOMOACONITASE, MITOCHONDRIAL-RELATED"/>
    <property type="match status" value="1"/>
</dbReference>
<dbReference type="Proteomes" id="UP001379533">
    <property type="component" value="Chromosome"/>
</dbReference>
<feature type="domain" description="Aconitase/3-isopropylmalate dehydratase large subunit alpha/beta/alpha" evidence="5">
    <location>
        <begin position="231"/>
        <end position="649"/>
    </location>
</feature>
<dbReference type="CDD" id="cd00404">
    <property type="entry name" value="Aconitase_swivel"/>
    <property type="match status" value="1"/>
</dbReference>
<keyword evidence="2" id="KW-0408">Iron</keyword>
<keyword evidence="8" id="KW-1185">Reference proteome</keyword>
<dbReference type="InterPro" id="IPR050067">
    <property type="entry name" value="IPM_dehydratase_rel_enz"/>
</dbReference>
<dbReference type="SUPFAM" id="SSF53732">
    <property type="entry name" value="Aconitase iron-sulfur domain"/>
    <property type="match status" value="1"/>
</dbReference>
<dbReference type="Pfam" id="PF00330">
    <property type="entry name" value="Aconitase"/>
    <property type="match status" value="1"/>
</dbReference>
<dbReference type="RefSeq" id="WP_394843077.1">
    <property type="nucleotide sequence ID" value="NZ_CP089982.1"/>
</dbReference>
<evidence type="ECO:0000256" key="3">
    <source>
        <dbReference type="ARBA" id="ARBA00023014"/>
    </source>
</evidence>
<dbReference type="InterPro" id="IPR015931">
    <property type="entry name" value="Acnase/IPM_dHydase_lsu_aba_1/3"/>
</dbReference>
<dbReference type="InterPro" id="IPR001030">
    <property type="entry name" value="Acoase/IPM_deHydtase_lsu_aba"/>
</dbReference>
<organism evidence="7 8">
    <name type="scientific">Pendulispora brunnea</name>
    <dbReference type="NCBI Taxonomy" id="2905690"/>
    <lineage>
        <taxon>Bacteria</taxon>
        <taxon>Pseudomonadati</taxon>
        <taxon>Myxococcota</taxon>
        <taxon>Myxococcia</taxon>
        <taxon>Myxococcales</taxon>
        <taxon>Sorangiineae</taxon>
        <taxon>Pendulisporaceae</taxon>
        <taxon>Pendulispora</taxon>
    </lineage>
</organism>
<keyword evidence="4" id="KW-0456">Lyase</keyword>
<name>A0ABZ2K163_9BACT</name>
<evidence type="ECO:0000259" key="6">
    <source>
        <dbReference type="Pfam" id="PF00694"/>
    </source>
</evidence>
<evidence type="ECO:0000256" key="4">
    <source>
        <dbReference type="ARBA" id="ARBA00023239"/>
    </source>
</evidence>
<sequence length="664" mass="70692">MVSDAQTVRIEGKILQLTEDPALLAAQLAGEELAWDPERALLGNISTDELTPGWVCYYYDETLARYCLVGLRGGVVQRDHIKNGGFGVIVSGISKGCGSSRETAPYSELKSGVKLVIAKSIEKIYRQNAQNIGLLTSTDFGLIPRIARGEAIPMEEFTRGLDAISAAVVEHGGLFAYNRARMAGRTTPPAITTAPRPMTLAEKILAAHAIVDASRGTVGVPAVKPGDAFFARTDVRFSHEYVTPMADAIFRAELGDEAKVKDPESVFAFRDHLTFLDRVMSKAHRDMGLDAQARELATVQEEFSRRHHVKLYGEVQRDGKLVGSDAICHNKVIEEIALPGQLVAGTDSHTCMAGALGCFAFGVGSTDMANAWFTKDIRVTVPETARFVLRGALPSGVCAKDVMLHILSQPFFKTGQGIGKVLEFAGDGIAAMPLDERATLTNMAVEAGGFTGIIEADEVVVDYLVAQRGLDADSVRARIVRADPGASYVATFDIDLGALTPMVATPGDPRNGIPIDSLSPSSNVKIDIAYGGSCTGGKKADMDMYATVLQSAVEQGKRVADGVHLYIQFGSQDIRRYAESRGYLDIFHRAGAELVDPSCGACIKAGPGVSDSPDQVTVSSQNRNFPGRSGPGKVYLASPLVVAASAIAGHIVHPAEIAASLKAV</sequence>
<evidence type="ECO:0000313" key="8">
    <source>
        <dbReference type="Proteomes" id="UP001379533"/>
    </source>
</evidence>
<dbReference type="PANTHER" id="PTHR43822:SF2">
    <property type="entry name" value="HOMOACONITASE, MITOCHONDRIAL"/>
    <property type="match status" value="1"/>
</dbReference>
<dbReference type="InterPro" id="IPR000573">
    <property type="entry name" value="AconitaseA/IPMdHydase_ssu_swvl"/>
</dbReference>
<keyword evidence="1" id="KW-0479">Metal-binding</keyword>
<dbReference type="EMBL" id="CP089982">
    <property type="protein sequence ID" value="WXA92476.1"/>
    <property type="molecule type" value="Genomic_DNA"/>
</dbReference>
<reference evidence="7 8" key="1">
    <citation type="submission" date="2021-12" db="EMBL/GenBank/DDBJ databases">
        <title>Discovery of the Pendulisporaceae a myxobacterial family with distinct sporulation behavior and unique specialized metabolism.</title>
        <authorList>
            <person name="Garcia R."/>
            <person name="Popoff A."/>
            <person name="Bader C.D."/>
            <person name="Loehr J."/>
            <person name="Walesch S."/>
            <person name="Walt C."/>
            <person name="Boldt J."/>
            <person name="Bunk B."/>
            <person name="Haeckl F.J.F.P.J."/>
            <person name="Gunesch A.P."/>
            <person name="Birkelbach J."/>
            <person name="Nuebel U."/>
            <person name="Pietschmann T."/>
            <person name="Bach T."/>
            <person name="Mueller R."/>
        </authorList>
    </citation>
    <scope>NUCLEOTIDE SEQUENCE [LARGE SCALE GENOMIC DNA]</scope>
    <source>
        <strain evidence="7 8">MSr12523</strain>
    </source>
</reference>
<evidence type="ECO:0000259" key="5">
    <source>
        <dbReference type="Pfam" id="PF00330"/>
    </source>
</evidence>
<protein>
    <submittedName>
        <fullName evidence="7">3-isopropylmalate dehydratase</fullName>
    </submittedName>
</protein>
<dbReference type="Gene3D" id="3.30.499.10">
    <property type="entry name" value="Aconitase, domain 3"/>
    <property type="match status" value="2"/>
</dbReference>
<proteinExistence type="predicted"/>
<dbReference type="InterPro" id="IPR036008">
    <property type="entry name" value="Aconitase_4Fe-4S_dom"/>
</dbReference>
<dbReference type="SUPFAM" id="SSF52016">
    <property type="entry name" value="LeuD/IlvD-like"/>
    <property type="match status" value="1"/>
</dbReference>
<evidence type="ECO:0000256" key="2">
    <source>
        <dbReference type="ARBA" id="ARBA00023004"/>
    </source>
</evidence>
<evidence type="ECO:0000256" key="1">
    <source>
        <dbReference type="ARBA" id="ARBA00022723"/>
    </source>
</evidence>
<dbReference type="PRINTS" id="PR00415">
    <property type="entry name" value="ACONITASE"/>
</dbReference>
<dbReference type="Pfam" id="PF00694">
    <property type="entry name" value="Aconitase_C"/>
    <property type="match status" value="1"/>
</dbReference>